<dbReference type="EMBL" id="CANHGI010000005">
    <property type="protein sequence ID" value="CAI5451113.1"/>
    <property type="molecule type" value="Genomic_DNA"/>
</dbReference>
<protein>
    <submittedName>
        <fullName evidence="1">Uncharacterized protein</fullName>
    </submittedName>
</protein>
<organism evidence="1 3">
    <name type="scientific">Caenorhabditis angaria</name>
    <dbReference type="NCBI Taxonomy" id="860376"/>
    <lineage>
        <taxon>Eukaryota</taxon>
        <taxon>Metazoa</taxon>
        <taxon>Ecdysozoa</taxon>
        <taxon>Nematoda</taxon>
        <taxon>Chromadorea</taxon>
        <taxon>Rhabditida</taxon>
        <taxon>Rhabditina</taxon>
        <taxon>Rhabditomorpha</taxon>
        <taxon>Rhabditoidea</taxon>
        <taxon>Rhabditidae</taxon>
        <taxon>Peloderinae</taxon>
        <taxon>Caenorhabditis</taxon>
    </lineage>
</organism>
<name>A0A9P1ITU8_9PELO</name>
<evidence type="ECO:0000313" key="1">
    <source>
        <dbReference type="EMBL" id="CAI5451110.1"/>
    </source>
</evidence>
<accession>A0A9P1ITU8</accession>
<dbReference type="AlphaFoldDB" id="A0A9P1ITU8"/>
<dbReference type="EMBL" id="CANHGI010000005">
    <property type="protein sequence ID" value="CAI5451110.1"/>
    <property type="molecule type" value="Genomic_DNA"/>
</dbReference>
<reference evidence="1" key="1">
    <citation type="submission" date="2022-11" db="EMBL/GenBank/DDBJ databases">
        <authorList>
            <person name="Kikuchi T."/>
        </authorList>
    </citation>
    <scope>NUCLEOTIDE SEQUENCE</scope>
    <source>
        <strain evidence="1">PS1010</strain>
    </source>
</reference>
<evidence type="ECO:0000313" key="3">
    <source>
        <dbReference type="Proteomes" id="UP001152747"/>
    </source>
</evidence>
<comment type="caution">
    <text evidence="1">The sequence shown here is derived from an EMBL/GenBank/DDBJ whole genome shotgun (WGS) entry which is preliminary data.</text>
</comment>
<dbReference type="Proteomes" id="UP001152747">
    <property type="component" value="Unassembled WGS sequence"/>
</dbReference>
<evidence type="ECO:0000313" key="2">
    <source>
        <dbReference type="EMBL" id="CAI5451113.1"/>
    </source>
</evidence>
<keyword evidence="3" id="KW-1185">Reference proteome</keyword>
<sequence>MSHVQLGANYGQQNPHFMATLAGQLSRRNMINGLMNSSSNNNLTAPIGFQPGFPGFGSQHAQSNQGLQYVPANGLHVWNGSRTPCASSTNVFNQQVPPIEFVSPQLLQVNTWIRCECIWADVPRIAIELIE</sequence>
<proteinExistence type="predicted"/>
<gene>
    <name evidence="1" type="ORF">CAMP_LOCUS13747</name>
    <name evidence="2" type="ORF">CAMP_LOCUS13750</name>
</gene>